<organism evidence="3 4">
    <name type="scientific">Rugamonas brunnea</name>
    <dbReference type="NCBI Taxonomy" id="2758569"/>
    <lineage>
        <taxon>Bacteria</taxon>
        <taxon>Pseudomonadati</taxon>
        <taxon>Pseudomonadota</taxon>
        <taxon>Betaproteobacteria</taxon>
        <taxon>Burkholderiales</taxon>
        <taxon>Oxalobacteraceae</taxon>
        <taxon>Telluria group</taxon>
        <taxon>Rugamonas</taxon>
    </lineage>
</organism>
<dbReference type="Gene3D" id="2.60.200.20">
    <property type="match status" value="1"/>
</dbReference>
<gene>
    <name evidence="3" type="ORF">H3H37_11075</name>
</gene>
<comment type="caution">
    <text evidence="3">The sequence shown here is derived from an EMBL/GenBank/DDBJ whole genome shotgun (WGS) entry which is preliminary data.</text>
</comment>
<sequence>MPGEDVCAGGHAQAAAQPSSYDLLSAVRHARADHPAAAQAAARPASQPGTGTPAAHTNTNANAPSAADLAPAYARTLVRAQAERPQLHISGFDPRAAGGRQTLKMELRGMPQGCAPQLDLRLQSDLIPHSAARQQMVRSTHGDWRPVFVEFSSRGMEHGQYQISIEVLSQHPELASRKWVCTFVILVPRPDATLTEIHRIFLSTHKNVRVMADDASIARVSAQGGDRLDIDVTARNAGIAHLDLGAPQGKVDLGFSTIAWDEDLIEIDMPATSALHPHPSRAACLVNAAPEAGAQRQIRLFALEECVFGRFELVDPEADALLTHYTGDGQETNGLTRRLSGRHAVIRRTSHGFEIEDVSRYGLLLDGVWPGKHKPTPLRLGMRIELSASIRGIVVLTVSAILPHAVVLHRIDEGARAECFYLVAPETHPGYPMPSYASTPLASALPLLLHHDGGFWHLDQLSGKETALAPATSLDKLTRIARHNRFASEPYPEHWIIRTGAAGLHSTIAAHDLSTA</sequence>
<feature type="domain" description="FHA" evidence="2">
    <location>
        <begin position="306"/>
        <end position="370"/>
    </location>
</feature>
<evidence type="ECO:0000313" key="4">
    <source>
        <dbReference type="Proteomes" id="UP000534388"/>
    </source>
</evidence>
<dbReference type="InterPro" id="IPR008984">
    <property type="entry name" value="SMAD_FHA_dom_sf"/>
</dbReference>
<accession>A0A7W2ESA4</accession>
<dbReference type="SUPFAM" id="SSF49879">
    <property type="entry name" value="SMAD/FHA domain"/>
    <property type="match status" value="1"/>
</dbReference>
<feature type="region of interest" description="Disordered" evidence="1">
    <location>
        <begin position="32"/>
        <end position="64"/>
    </location>
</feature>
<dbReference type="InterPro" id="IPR000253">
    <property type="entry name" value="FHA_dom"/>
</dbReference>
<dbReference type="PROSITE" id="PS50006">
    <property type="entry name" value="FHA_DOMAIN"/>
    <property type="match status" value="1"/>
</dbReference>
<name>A0A7W2ESA4_9BURK</name>
<dbReference type="Proteomes" id="UP000534388">
    <property type="component" value="Unassembled WGS sequence"/>
</dbReference>
<dbReference type="Pfam" id="PF00498">
    <property type="entry name" value="FHA"/>
    <property type="match status" value="1"/>
</dbReference>
<proteinExistence type="predicted"/>
<dbReference type="AlphaFoldDB" id="A0A7W2ESA4"/>
<evidence type="ECO:0000259" key="2">
    <source>
        <dbReference type="PROSITE" id="PS50006"/>
    </source>
</evidence>
<keyword evidence="4" id="KW-1185">Reference proteome</keyword>
<protein>
    <submittedName>
        <fullName evidence="3">FHA domain-containing protein</fullName>
    </submittedName>
</protein>
<reference evidence="3 4" key="1">
    <citation type="submission" date="2020-07" db="EMBL/GenBank/DDBJ databases">
        <title>Novel species isolated from subtropical streams in China.</title>
        <authorList>
            <person name="Lu H."/>
        </authorList>
    </citation>
    <scope>NUCLEOTIDE SEQUENCE [LARGE SCALE GENOMIC DNA]</scope>
    <source>
        <strain evidence="3 4">LX20W</strain>
    </source>
</reference>
<dbReference type="CDD" id="cd00060">
    <property type="entry name" value="FHA"/>
    <property type="match status" value="1"/>
</dbReference>
<evidence type="ECO:0000313" key="3">
    <source>
        <dbReference type="EMBL" id="MBA5637595.1"/>
    </source>
</evidence>
<dbReference type="RefSeq" id="WP_182162348.1">
    <property type="nucleotide sequence ID" value="NZ_JACEZT010000006.1"/>
</dbReference>
<evidence type="ECO:0000256" key="1">
    <source>
        <dbReference type="SAM" id="MobiDB-lite"/>
    </source>
</evidence>
<feature type="compositionally biased region" description="Low complexity" evidence="1">
    <location>
        <begin position="35"/>
        <end position="64"/>
    </location>
</feature>
<dbReference type="EMBL" id="JACEZT010000006">
    <property type="protein sequence ID" value="MBA5637595.1"/>
    <property type="molecule type" value="Genomic_DNA"/>
</dbReference>